<evidence type="ECO:0000313" key="2">
    <source>
        <dbReference type="EMBL" id="OOZ36718.1"/>
    </source>
</evidence>
<evidence type="ECO:0000256" key="1">
    <source>
        <dbReference type="SAM" id="Phobius"/>
    </source>
</evidence>
<organism evidence="2 3">
    <name type="scientific">Solemya velesiana gill symbiont</name>
    <dbReference type="NCBI Taxonomy" id="1918948"/>
    <lineage>
        <taxon>Bacteria</taxon>
        <taxon>Pseudomonadati</taxon>
        <taxon>Pseudomonadota</taxon>
        <taxon>Gammaproteobacteria</taxon>
        <taxon>sulfur-oxidizing symbionts</taxon>
    </lineage>
</organism>
<reference evidence="2 3" key="1">
    <citation type="submission" date="2016-11" db="EMBL/GenBank/DDBJ databases">
        <title>Mixed transmission modes and dynamic genome evolution in an obligate animal-bacterial symbiosis.</title>
        <authorList>
            <person name="Russell S.L."/>
            <person name="Corbett-Detig R.B."/>
            <person name="Cavanaugh C.M."/>
        </authorList>
    </citation>
    <scope>NUCLEOTIDE SEQUENCE [LARGE SCALE GENOMIC DNA]</scope>
    <source>
        <strain evidence="2">Se-Cadez</strain>
    </source>
</reference>
<sequence length="92" mass="10080">MAHPSVNYAALGKVTSHTVIAVAVWTLIVAVSLGWNILNEQYQAFGLAQEEARASFDKDQAFRLWATRHGGVYVLANERRSGLSAPDASHDR</sequence>
<keyword evidence="3" id="KW-1185">Reference proteome</keyword>
<name>A0A1T2KV21_9GAMM</name>
<keyword evidence="1" id="KW-0812">Transmembrane</keyword>
<dbReference type="RefSeq" id="WP_078486676.1">
    <property type="nucleotide sequence ID" value="NZ_MPRJ01000028.1"/>
</dbReference>
<gene>
    <name evidence="2" type="ORF">BOW51_05795</name>
</gene>
<feature type="transmembrane region" description="Helical" evidence="1">
    <location>
        <begin position="20"/>
        <end position="38"/>
    </location>
</feature>
<keyword evidence="1" id="KW-0472">Membrane</keyword>
<evidence type="ECO:0000313" key="3">
    <source>
        <dbReference type="Proteomes" id="UP000190896"/>
    </source>
</evidence>
<dbReference type="Proteomes" id="UP000190896">
    <property type="component" value="Unassembled WGS sequence"/>
</dbReference>
<keyword evidence="1" id="KW-1133">Transmembrane helix</keyword>
<protein>
    <submittedName>
        <fullName evidence="2">Uncharacterized protein</fullName>
    </submittedName>
</protein>
<proteinExistence type="predicted"/>
<dbReference type="OrthoDB" id="9812260at2"/>
<comment type="caution">
    <text evidence="2">The sequence shown here is derived from an EMBL/GenBank/DDBJ whole genome shotgun (WGS) entry which is preliminary data.</text>
</comment>
<dbReference type="AlphaFoldDB" id="A0A1T2KV21"/>
<accession>A0A1T2KV21</accession>
<dbReference type="EMBL" id="MPRJ01000028">
    <property type="protein sequence ID" value="OOZ36718.1"/>
    <property type="molecule type" value="Genomic_DNA"/>
</dbReference>